<keyword evidence="2" id="KW-1185">Reference proteome</keyword>
<evidence type="ECO:0000313" key="2">
    <source>
        <dbReference type="Proteomes" id="UP000054477"/>
    </source>
</evidence>
<feature type="non-terminal residue" evidence="1">
    <location>
        <position position="369"/>
    </location>
</feature>
<organism evidence="1 2">
    <name type="scientific">Laccaria amethystina LaAM-08-1</name>
    <dbReference type="NCBI Taxonomy" id="1095629"/>
    <lineage>
        <taxon>Eukaryota</taxon>
        <taxon>Fungi</taxon>
        <taxon>Dikarya</taxon>
        <taxon>Basidiomycota</taxon>
        <taxon>Agaricomycotina</taxon>
        <taxon>Agaricomycetes</taxon>
        <taxon>Agaricomycetidae</taxon>
        <taxon>Agaricales</taxon>
        <taxon>Agaricineae</taxon>
        <taxon>Hydnangiaceae</taxon>
        <taxon>Laccaria</taxon>
    </lineage>
</organism>
<dbReference type="Pfam" id="PF18759">
    <property type="entry name" value="Plavaka"/>
    <property type="match status" value="1"/>
</dbReference>
<dbReference type="OrthoDB" id="3199698at2759"/>
<feature type="non-terminal residue" evidence="1">
    <location>
        <position position="1"/>
    </location>
</feature>
<dbReference type="EMBL" id="KN839032">
    <property type="protein sequence ID" value="KIJ91260.1"/>
    <property type="molecule type" value="Genomic_DNA"/>
</dbReference>
<sequence length="369" mass="41921">DRKTHGVMLVPVVAGSDKTTVSIATCHQEYHPVYVSPGILSNTARRGHGNAVMPTAFLLIPKTSMKWPEFKKFCCQLYHKCLKVVFGPLKPYMEIPKVVKCPDGHFHCAIFSLGPYIADYPEQVWLVGVVQDWCPKCDALRTDLDGKGSHRRSHEKTDFLIKNFDPGILWDDFRIRHDIVPFTHGFPRADIHELISPDLLHQLIKGIFKDHLVNWVGQYLYQTHGETVALEIIEDIDHRISAVPLYPGLRRFPDGRNYNQWTGDDSKALMKVFLAAISGYLPSSMVQCISAFMNACYIACRNVINGLALEHFHQCIEEFHHLQNTFIQAGVRVSISLPRQHALFHYYNSIQLFGSPNGLCSSITESKHI</sequence>
<protein>
    <submittedName>
        <fullName evidence="1">Uncharacterized protein</fullName>
    </submittedName>
</protein>
<evidence type="ECO:0000313" key="1">
    <source>
        <dbReference type="EMBL" id="KIJ91260.1"/>
    </source>
</evidence>
<dbReference type="Proteomes" id="UP000054477">
    <property type="component" value="Unassembled WGS sequence"/>
</dbReference>
<dbReference type="HOGENOM" id="CLU_006344_14_1_1"/>
<gene>
    <name evidence="1" type="ORF">K443DRAFT_28383</name>
</gene>
<accession>A0A0C9WMN1</accession>
<name>A0A0C9WMN1_9AGAR</name>
<reference evidence="2" key="2">
    <citation type="submission" date="2015-01" db="EMBL/GenBank/DDBJ databases">
        <title>Evolutionary Origins and Diversification of the Mycorrhizal Mutualists.</title>
        <authorList>
            <consortium name="DOE Joint Genome Institute"/>
            <consortium name="Mycorrhizal Genomics Consortium"/>
            <person name="Kohler A."/>
            <person name="Kuo A."/>
            <person name="Nagy L.G."/>
            <person name="Floudas D."/>
            <person name="Copeland A."/>
            <person name="Barry K.W."/>
            <person name="Cichocki N."/>
            <person name="Veneault-Fourrey C."/>
            <person name="LaButti K."/>
            <person name="Lindquist E.A."/>
            <person name="Lipzen A."/>
            <person name="Lundell T."/>
            <person name="Morin E."/>
            <person name="Murat C."/>
            <person name="Riley R."/>
            <person name="Ohm R."/>
            <person name="Sun H."/>
            <person name="Tunlid A."/>
            <person name="Henrissat B."/>
            <person name="Grigoriev I.V."/>
            <person name="Hibbett D.S."/>
            <person name="Martin F."/>
        </authorList>
    </citation>
    <scope>NUCLEOTIDE SEQUENCE [LARGE SCALE GENOMIC DNA]</scope>
    <source>
        <strain evidence="2">LaAM-08-1</strain>
    </source>
</reference>
<dbReference type="STRING" id="1095629.A0A0C9WMN1"/>
<dbReference type="AlphaFoldDB" id="A0A0C9WMN1"/>
<dbReference type="InterPro" id="IPR041078">
    <property type="entry name" value="Plavaka"/>
</dbReference>
<reference evidence="1 2" key="1">
    <citation type="submission" date="2014-04" db="EMBL/GenBank/DDBJ databases">
        <authorList>
            <consortium name="DOE Joint Genome Institute"/>
            <person name="Kuo A."/>
            <person name="Kohler A."/>
            <person name="Nagy L.G."/>
            <person name="Floudas D."/>
            <person name="Copeland A."/>
            <person name="Barry K.W."/>
            <person name="Cichocki N."/>
            <person name="Veneault-Fourrey C."/>
            <person name="LaButti K."/>
            <person name="Lindquist E.A."/>
            <person name="Lipzen A."/>
            <person name="Lundell T."/>
            <person name="Morin E."/>
            <person name="Murat C."/>
            <person name="Sun H."/>
            <person name="Tunlid A."/>
            <person name="Henrissat B."/>
            <person name="Grigoriev I.V."/>
            <person name="Hibbett D.S."/>
            <person name="Martin F."/>
            <person name="Nordberg H.P."/>
            <person name="Cantor M.N."/>
            <person name="Hua S.X."/>
        </authorList>
    </citation>
    <scope>NUCLEOTIDE SEQUENCE [LARGE SCALE GENOMIC DNA]</scope>
    <source>
        <strain evidence="1 2">LaAM-08-1</strain>
    </source>
</reference>
<proteinExistence type="predicted"/>